<keyword evidence="1" id="KW-0479">Metal-binding</keyword>
<keyword evidence="3" id="KW-0862">Zinc</keyword>
<accession>D1BG79</accession>
<reference evidence="7 8" key="1">
    <citation type="journal article" date="2009" name="Stand. Genomic Sci.">
        <title>Complete genome sequence of Sanguibacter keddieii type strain (ST-74).</title>
        <authorList>
            <person name="Ivanova N."/>
            <person name="Sikorski J."/>
            <person name="Sims D."/>
            <person name="Brettin T."/>
            <person name="Detter J.C."/>
            <person name="Han C."/>
            <person name="Lapidus A."/>
            <person name="Copeland A."/>
            <person name="Glavina Del Rio T."/>
            <person name="Nolan M."/>
            <person name="Chen F."/>
            <person name="Lucas S."/>
            <person name="Tice H."/>
            <person name="Cheng J.F."/>
            <person name="Bruce D."/>
            <person name="Goodwin L."/>
            <person name="Pitluck S."/>
            <person name="Pati A."/>
            <person name="Mavromatis K."/>
            <person name="Chen A."/>
            <person name="Palaniappan K."/>
            <person name="D'haeseleer P."/>
            <person name="Chain P."/>
            <person name="Bristow J."/>
            <person name="Eisen J.A."/>
            <person name="Markowitz V."/>
            <person name="Hugenholtz P."/>
            <person name="Goker M."/>
            <person name="Pukall R."/>
            <person name="Klenk H.P."/>
            <person name="Kyrpides N.C."/>
        </authorList>
    </citation>
    <scope>NUCLEOTIDE SEQUENCE [LARGE SCALE GENOMIC DNA]</scope>
    <source>
        <strain evidence="8">ATCC 51767 / DSM 10542 / NCFB 3025 / ST-74</strain>
    </source>
</reference>
<evidence type="ECO:0000313" key="7">
    <source>
        <dbReference type="EMBL" id="ACZ23596.1"/>
    </source>
</evidence>
<keyword evidence="2" id="KW-0863">Zinc-finger</keyword>
<dbReference type="InterPro" id="IPR037187">
    <property type="entry name" value="DnaK_N"/>
</dbReference>
<name>D1BG79_SANKS</name>
<protein>
    <submittedName>
        <fullName evidence="7">DnaK suppressor protein</fullName>
    </submittedName>
</protein>
<evidence type="ECO:0000313" key="8">
    <source>
        <dbReference type="Proteomes" id="UP000000322"/>
    </source>
</evidence>
<dbReference type="STRING" id="446469.Sked_37100"/>
<evidence type="ECO:0000256" key="3">
    <source>
        <dbReference type="ARBA" id="ARBA00022833"/>
    </source>
</evidence>
<feature type="zinc finger region" description="dksA C4-type" evidence="4">
    <location>
        <begin position="99"/>
        <end position="123"/>
    </location>
</feature>
<dbReference type="eggNOG" id="COG1734">
    <property type="taxonomic scope" value="Bacteria"/>
</dbReference>
<keyword evidence="8" id="KW-1185">Reference proteome</keyword>
<dbReference type="EMBL" id="CP001819">
    <property type="protein sequence ID" value="ACZ23596.1"/>
    <property type="molecule type" value="Genomic_DNA"/>
</dbReference>
<feature type="compositionally biased region" description="Basic and acidic residues" evidence="5">
    <location>
        <begin position="41"/>
        <end position="50"/>
    </location>
</feature>
<dbReference type="PANTHER" id="PTHR33823:SF2">
    <property type="entry name" value="RNA POLYMERASE-BINDING TRANSCRIPTION FACTOR DKSA"/>
    <property type="match status" value="1"/>
</dbReference>
<evidence type="ECO:0000256" key="4">
    <source>
        <dbReference type="PROSITE-ProRule" id="PRU00510"/>
    </source>
</evidence>
<dbReference type="SUPFAM" id="SSF109635">
    <property type="entry name" value="DnaK suppressor protein DksA, alpha-hairpin domain"/>
    <property type="match status" value="1"/>
</dbReference>
<dbReference type="Proteomes" id="UP000000322">
    <property type="component" value="Chromosome"/>
</dbReference>
<dbReference type="KEGG" id="ske:Sked_37100"/>
<proteinExistence type="predicted"/>
<dbReference type="HOGENOM" id="CLU_043144_3_0_11"/>
<feature type="region of interest" description="Disordered" evidence="5">
    <location>
        <begin position="41"/>
        <end position="68"/>
    </location>
</feature>
<dbReference type="SUPFAM" id="SSF57716">
    <property type="entry name" value="Glucocorticoid receptor-like (DNA-binding domain)"/>
    <property type="match status" value="1"/>
</dbReference>
<gene>
    <name evidence="7" type="ordered locus">Sked_37100</name>
</gene>
<dbReference type="PANTHER" id="PTHR33823">
    <property type="entry name" value="RNA POLYMERASE-BINDING TRANSCRIPTION FACTOR DKSA-RELATED"/>
    <property type="match status" value="1"/>
</dbReference>
<dbReference type="InterPro" id="IPR000962">
    <property type="entry name" value="Znf_DskA_TraR"/>
</dbReference>
<dbReference type="Gene3D" id="1.20.120.910">
    <property type="entry name" value="DksA, coiled-coil domain"/>
    <property type="match status" value="1"/>
</dbReference>
<organism evidence="7 8">
    <name type="scientific">Sanguibacter keddieii (strain ATCC 51767 / DSM 10542 / NCFB 3025 / ST-74)</name>
    <dbReference type="NCBI Taxonomy" id="446469"/>
    <lineage>
        <taxon>Bacteria</taxon>
        <taxon>Bacillati</taxon>
        <taxon>Actinomycetota</taxon>
        <taxon>Actinomycetes</taxon>
        <taxon>Micrococcales</taxon>
        <taxon>Sanguibacteraceae</taxon>
        <taxon>Sanguibacter</taxon>
    </lineage>
</organism>
<dbReference type="AlphaFoldDB" id="D1BG79"/>
<dbReference type="PROSITE" id="PS51128">
    <property type="entry name" value="ZF_DKSA_2"/>
    <property type="match status" value="1"/>
</dbReference>
<feature type="domain" description="Zinc finger DksA/TraR C4-type" evidence="6">
    <location>
        <begin position="94"/>
        <end position="126"/>
    </location>
</feature>
<dbReference type="Pfam" id="PF01258">
    <property type="entry name" value="zf-dskA_traR"/>
    <property type="match status" value="1"/>
</dbReference>
<evidence type="ECO:0000256" key="2">
    <source>
        <dbReference type="ARBA" id="ARBA00022771"/>
    </source>
</evidence>
<evidence type="ECO:0000256" key="5">
    <source>
        <dbReference type="SAM" id="MobiDB-lite"/>
    </source>
</evidence>
<dbReference type="GO" id="GO:0008270">
    <property type="term" value="F:zinc ion binding"/>
    <property type="evidence" value="ECO:0007669"/>
    <property type="project" value="UniProtKB-KW"/>
</dbReference>
<sequence length="129" mass="13864">MRPCGVEARLVVMEHHPSAPLLDERRRALLDELARVDGELRTVREAKTDGTDDDEHDPEGATMSTQWSHATGLRSAVVLQLEEVDGALARIAAGTYGTCTRCGRPISAGRLEARPSAPLCIDCARGTTG</sequence>
<evidence type="ECO:0000256" key="1">
    <source>
        <dbReference type="ARBA" id="ARBA00022723"/>
    </source>
</evidence>
<evidence type="ECO:0000259" key="6">
    <source>
        <dbReference type="Pfam" id="PF01258"/>
    </source>
</evidence>